<name>A0A0E0REK1_ORYRU</name>
<dbReference type="EnsemblPlants" id="ORUFI12G05440.1">
    <property type="protein sequence ID" value="ORUFI12G05440.1"/>
    <property type="gene ID" value="ORUFI12G05440"/>
</dbReference>
<sequence length="126" mass="13045">MGRAAAHPRPDSRQAAWGQVCPAPSCVVGCLADCHLRCACAHEVAKHLIANDGGCLPCQPAGFSGDHPGVDAQIASGPRQCGPHSHEERVGAMHVVSPSSIKRGPCPTSRGTSLRKPDSGKRLAKP</sequence>
<accession>A0A0E0REK1</accession>
<dbReference type="HOGENOM" id="CLU_1985233_0_0_1"/>
<dbReference type="AlphaFoldDB" id="A0A0E0REK1"/>
<organism evidence="2 3">
    <name type="scientific">Oryza rufipogon</name>
    <name type="common">Brownbeard rice</name>
    <name type="synonym">Asian wild rice</name>
    <dbReference type="NCBI Taxonomy" id="4529"/>
    <lineage>
        <taxon>Eukaryota</taxon>
        <taxon>Viridiplantae</taxon>
        <taxon>Streptophyta</taxon>
        <taxon>Embryophyta</taxon>
        <taxon>Tracheophyta</taxon>
        <taxon>Spermatophyta</taxon>
        <taxon>Magnoliopsida</taxon>
        <taxon>Liliopsida</taxon>
        <taxon>Poales</taxon>
        <taxon>Poaceae</taxon>
        <taxon>BOP clade</taxon>
        <taxon>Oryzoideae</taxon>
        <taxon>Oryzeae</taxon>
        <taxon>Oryzinae</taxon>
        <taxon>Oryza</taxon>
    </lineage>
</organism>
<feature type="region of interest" description="Disordered" evidence="1">
    <location>
        <begin position="75"/>
        <end position="126"/>
    </location>
</feature>
<evidence type="ECO:0000313" key="2">
    <source>
        <dbReference type="EnsemblPlants" id="ORUFI12G05440.1"/>
    </source>
</evidence>
<proteinExistence type="predicted"/>
<reference evidence="2" key="2">
    <citation type="submission" date="2015-06" db="UniProtKB">
        <authorList>
            <consortium name="EnsemblPlants"/>
        </authorList>
    </citation>
    <scope>IDENTIFICATION</scope>
</reference>
<dbReference type="Gramene" id="ORUFI12G05440.1">
    <property type="protein sequence ID" value="ORUFI12G05440.1"/>
    <property type="gene ID" value="ORUFI12G05440"/>
</dbReference>
<reference evidence="3" key="1">
    <citation type="submission" date="2013-06" db="EMBL/GenBank/DDBJ databases">
        <authorList>
            <person name="Zhao Q."/>
        </authorList>
    </citation>
    <scope>NUCLEOTIDE SEQUENCE</scope>
    <source>
        <strain evidence="3">cv. W1943</strain>
    </source>
</reference>
<feature type="compositionally biased region" description="Basic and acidic residues" evidence="1">
    <location>
        <begin position="115"/>
        <end position="126"/>
    </location>
</feature>
<keyword evidence="3" id="KW-1185">Reference proteome</keyword>
<protein>
    <submittedName>
        <fullName evidence="2">Uncharacterized protein</fullName>
    </submittedName>
</protein>
<evidence type="ECO:0000256" key="1">
    <source>
        <dbReference type="SAM" id="MobiDB-lite"/>
    </source>
</evidence>
<dbReference type="Proteomes" id="UP000008022">
    <property type="component" value="Unassembled WGS sequence"/>
</dbReference>
<evidence type="ECO:0000313" key="3">
    <source>
        <dbReference type="Proteomes" id="UP000008022"/>
    </source>
</evidence>